<evidence type="ECO:0000313" key="3">
    <source>
        <dbReference type="WBParaSite" id="NBR_0000966001-mRNA-1"/>
    </source>
</evidence>
<sequence>MALELSIEGCTAVVHVQDARETTRKGQKDVLLRLKDSRGEILAEVKVPWPDGEPEPCEIKYVDSDECVKLTNNATFANVPLRISKIRELSSSRQAADLPKRFSGFSTTPILVSNSGQEALYNALKAFVREPVSDGKWSNVMKYLSAKGANADGFLTKDEQAVILRFIPTQSFNSRELRNICETLKKTNVFGPSCLASFYELCLSLDQTSIIQSVIDSSDALTEHSLAVFLNFVASNSSKDGEAEDLLLSRLLSRRFDARRMADAAARKISTQNVPTLLQKCMMMYVSPKYGDIAEQFAGDNWCL</sequence>
<reference evidence="1 2" key="2">
    <citation type="submission" date="2018-11" db="EMBL/GenBank/DDBJ databases">
        <authorList>
            <consortium name="Pathogen Informatics"/>
        </authorList>
    </citation>
    <scope>NUCLEOTIDE SEQUENCE [LARGE SCALE GENOMIC DNA]</scope>
</reference>
<reference evidence="3" key="1">
    <citation type="submission" date="2017-02" db="UniProtKB">
        <authorList>
            <consortium name="WormBaseParasite"/>
        </authorList>
    </citation>
    <scope>IDENTIFICATION</scope>
</reference>
<evidence type="ECO:0000313" key="1">
    <source>
        <dbReference type="EMBL" id="VDL73250.1"/>
    </source>
</evidence>
<dbReference type="EMBL" id="UYSL01020174">
    <property type="protein sequence ID" value="VDL73250.1"/>
    <property type="molecule type" value="Genomic_DNA"/>
</dbReference>
<dbReference type="STRING" id="27835.A0A0N4Y1Y2"/>
<protein>
    <submittedName>
        <fullName evidence="3">Apolipophorin</fullName>
    </submittedName>
</protein>
<dbReference type="WBParaSite" id="NBR_0000966001-mRNA-1">
    <property type="protein sequence ID" value="NBR_0000966001-mRNA-1"/>
    <property type="gene ID" value="NBR_0000966001"/>
</dbReference>
<organism evidence="3">
    <name type="scientific">Nippostrongylus brasiliensis</name>
    <name type="common">Rat hookworm</name>
    <dbReference type="NCBI Taxonomy" id="27835"/>
    <lineage>
        <taxon>Eukaryota</taxon>
        <taxon>Metazoa</taxon>
        <taxon>Ecdysozoa</taxon>
        <taxon>Nematoda</taxon>
        <taxon>Chromadorea</taxon>
        <taxon>Rhabditida</taxon>
        <taxon>Rhabditina</taxon>
        <taxon>Rhabditomorpha</taxon>
        <taxon>Strongyloidea</taxon>
        <taxon>Heligmosomidae</taxon>
        <taxon>Nippostrongylus</taxon>
    </lineage>
</organism>
<proteinExistence type="predicted"/>
<evidence type="ECO:0000313" key="2">
    <source>
        <dbReference type="Proteomes" id="UP000271162"/>
    </source>
</evidence>
<dbReference type="OMA" id="CLASFYE"/>
<gene>
    <name evidence="1" type="ORF">NBR_LOCUS9661</name>
</gene>
<accession>A0A0N4Y1Y2</accession>
<name>A0A0N4Y1Y2_NIPBR</name>
<dbReference type="AlphaFoldDB" id="A0A0N4Y1Y2"/>
<keyword evidence="2" id="KW-1185">Reference proteome</keyword>
<dbReference type="Proteomes" id="UP000271162">
    <property type="component" value="Unassembled WGS sequence"/>
</dbReference>